<dbReference type="Proteomes" id="UP000305539">
    <property type="component" value="Unassembled WGS sequence"/>
</dbReference>
<keyword evidence="1" id="KW-1133">Transmembrane helix</keyword>
<dbReference type="AlphaFoldDB" id="A0A4U1HDG6"/>
<sequence length="132" mass="13933">MSANSLRVYGNAVFRVGVLCSAFVMLGADVFVSAWGAEAREIRIVSGTYGGNCGAPQSNATRDLARRCDGRMTCRYVVDQPPAVPLQAACKADFQAAWKCNHTERHVAALSPEATPGSTLVLSCVRPTGAGK</sequence>
<evidence type="ECO:0000313" key="2">
    <source>
        <dbReference type="EMBL" id="TKC78959.1"/>
    </source>
</evidence>
<gene>
    <name evidence="2" type="ORF">FAZ69_31460</name>
</gene>
<name>A0A4U1HDG6_9BURK</name>
<feature type="transmembrane region" description="Helical" evidence="1">
    <location>
        <begin position="12"/>
        <end position="35"/>
    </location>
</feature>
<dbReference type="RefSeq" id="WP_136899126.1">
    <property type="nucleotide sequence ID" value="NZ_SWJE01000026.1"/>
</dbReference>
<keyword evidence="3" id="KW-1185">Reference proteome</keyword>
<keyword evidence="1" id="KW-0472">Membrane</keyword>
<organism evidence="2 3">
    <name type="scientific">Trinickia terrae</name>
    <dbReference type="NCBI Taxonomy" id="2571161"/>
    <lineage>
        <taxon>Bacteria</taxon>
        <taxon>Pseudomonadati</taxon>
        <taxon>Pseudomonadota</taxon>
        <taxon>Betaproteobacteria</taxon>
        <taxon>Burkholderiales</taxon>
        <taxon>Burkholderiaceae</taxon>
        <taxon>Trinickia</taxon>
    </lineage>
</organism>
<dbReference type="OrthoDB" id="9103058at2"/>
<evidence type="ECO:0000313" key="3">
    <source>
        <dbReference type="Proteomes" id="UP000305539"/>
    </source>
</evidence>
<proteinExistence type="predicted"/>
<protein>
    <submittedName>
        <fullName evidence="2">Uncharacterized protein</fullName>
    </submittedName>
</protein>
<dbReference type="EMBL" id="SWJE01000026">
    <property type="protein sequence ID" value="TKC78959.1"/>
    <property type="molecule type" value="Genomic_DNA"/>
</dbReference>
<evidence type="ECO:0000256" key="1">
    <source>
        <dbReference type="SAM" id="Phobius"/>
    </source>
</evidence>
<reference evidence="2 3" key="1">
    <citation type="submission" date="2019-04" db="EMBL/GenBank/DDBJ databases">
        <title>Trinickia sp. 7GSK02, isolated from subtropical forest soil.</title>
        <authorList>
            <person name="Gao Z.-H."/>
            <person name="Qiu L.-H."/>
        </authorList>
    </citation>
    <scope>NUCLEOTIDE SEQUENCE [LARGE SCALE GENOMIC DNA]</scope>
    <source>
        <strain evidence="2 3">7GSK02</strain>
    </source>
</reference>
<accession>A0A4U1HDG6</accession>
<keyword evidence="1" id="KW-0812">Transmembrane</keyword>
<comment type="caution">
    <text evidence="2">The sequence shown here is derived from an EMBL/GenBank/DDBJ whole genome shotgun (WGS) entry which is preliminary data.</text>
</comment>